<evidence type="ECO:0000256" key="6">
    <source>
        <dbReference type="ARBA" id="ARBA00023125"/>
    </source>
</evidence>
<dbReference type="GO" id="GO:0005524">
    <property type="term" value="F:ATP binding"/>
    <property type="evidence" value="ECO:0007669"/>
    <property type="project" value="UniProtKB-UniRule"/>
</dbReference>
<protein>
    <recommendedName>
        <fullName evidence="8">Transcriptional repressor NrdR</fullName>
    </recommendedName>
</protein>
<proteinExistence type="inferred from homology"/>
<gene>
    <name evidence="8 10" type="primary">nrdR</name>
    <name evidence="10" type="ORF">OCV57_09975</name>
</gene>
<evidence type="ECO:0000256" key="3">
    <source>
        <dbReference type="ARBA" id="ARBA00022833"/>
    </source>
</evidence>
<evidence type="ECO:0000256" key="5">
    <source>
        <dbReference type="ARBA" id="ARBA00023015"/>
    </source>
</evidence>
<keyword evidence="11" id="KW-1185">Reference proteome</keyword>
<dbReference type="GO" id="GO:0008270">
    <property type="term" value="F:zinc ion binding"/>
    <property type="evidence" value="ECO:0007669"/>
    <property type="project" value="InterPro"/>
</dbReference>
<dbReference type="InterPro" id="IPR055173">
    <property type="entry name" value="NrdR-like_N"/>
</dbReference>
<evidence type="ECO:0000256" key="4">
    <source>
        <dbReference type="ARBA" id="ARBA00022840"/>
    </source>
</evidence>
<comment type="caution">
    <text evidence="8">Lacks conserved residue(s) required for the propagation of feature annotation.</text>
</comment>
<evidence type="ECO:0000313" key="10">
    <source>
        <dbReference type="EMBL" id="MCU6706250.1"/>
    </source>
</evidence>
<evidence type="ECO:0000256" key="1">
    <source>
        <dbReference type="ARBA" id="ARBA00022491"/>
    </source>
</evidence>
<dbReference type="GO" id="GO:0045892">
    <property type="term" value="P:negative regulation of DNA-templated transcription"/>
    <property type="evidence" value="ECO:0007669"/>
    <property type="project" value="UniProtKB-UniRule"/>
</dbReference>
<dbReference type="InterPro" id="IPR003796">
    <property type="entry name" value="RNR_NrdR-like"/>
</dbReference>
<dbReference type="AlphaFoldDB" id="A0AAE3IHT8"/>
<evidence type="ECO:0000313" key="11">
    <source>
        <dbReference type="Proteomes" id="UP001208131"/>
    </source>
</evidence>
<dbReference type="RefSeq" id="WP_022288601.1">
    <property type="nucleotide sequence ID" value="NZ_JAOQJZ010000010.1"/>
</dbReference>
<dbReference type="NCBIfam" id="TIGR00244">
    <property type="entry name" value="transcriptional regulator NrdR"/>
    <property type="match status" value="1"/>
</dbReference>
<dbReference type="GO" id="GO:0003677">
    <property type="term" value="F:DNA binding"/>
    <property type="evidence" value="ECO:0007669"/>
    <property type="project" value="UniProtKB-KW"/>
</dbReference>
<dbReference type="InterPro" id="IPR005144">
    <property type="entry name" value="ATP-cone_dom"/>
</dbReference>
<dbReference type="PANTHER" id="PTHR30455:SF2">
    <property type="entry name" value="TRANSCRIPTIONAL REPRESSOR NRDR"/>
    <property type="match status" value="1"/>
</dbReference>
<keyword evidence="6 8" id="KW-0238">DNA-binding</keyword>
<comment type="function">
    <text evidence="8">Negatively regulates transcription of bacterial ribonucleotide reductase nrd genes and operons by binding to NrdR-boxes.</text>
</comment>
<dbReference type="Pfam" id="PF22811">
    <property type="entry name" value="Zn_ribbon_NrdR"/>
    <property type="match status" value="1"/>
</dbReference>
<dbReference type="PANTHER" id="PTHR30455">
    <property type="entry name" value="TRANSCRIPTIONAL REPRESSOR NRDR"/>
    <property type="match status" value="1"/>
</dbReference>
<sequence length="150" mass="17546">MRCPFCNYEDTRVIDSRPSEGKKRRRRECPKCGKRFTTYEVVEKPQLMVYKRDGSFEPFDRQKLIKGIQNAIKKRPVSVDDMKNLVDDIENTFANKMQTETTTSEIGDMVLMGLKKLDHVAYVRFASVYKDFSDVDSFIQIITELSDKKK</sequence>
<evidence type="ECO:0000256" key="7">
    <source>
        <dbReference type="ARBA" id="ARBA00023163"/>
    </source>
</evidence>
<keyword evidence="1 8" id="KW-0678">Repressor</keyword>
<organism evidence="10 11">
    <name type="scientific">Hominimerdicola aceti</name>
    <dbReference type="NCBI Taxonomy" id="2981726"/>
    <lineage>
        <taxon>Bacteria</taxon>
        <taxon>Bacillati</taxon>
        <taxon>Bacillota</taxon>
        <taxon>Clostridia</taxon>
        <taxon>Eubacteriales</taxon>
        <taxon>Oscillospiraceae</taxon>
        <taxon>Hominimerdicola</taxon>
    </lineage>
</organism>
<accession>A0AAE3IHT8</accession>
<keyword evidence="5 8" id="KW-0805">Transcription regulation</keyword>
<dbReference type="Proteomes" id="UP001208131">
    <property type="component" value="Unassembled WGS sequence"/>
</dbReference>
<keyword evidence="7 8" id="KW-0804">Transcription</keyword>
<evidence type="ECO:0000256" key="8">
    <source>
        <dbReference type="HAMAP-Rule" id="MF_00440"/>
    </source>
</evidence>
<reference evidence="10 11" key="1">
    <citation type="journal article" date="2021" name="ISME Commun">
        <title>Automated analysis of genomic sequences facilitates high-throughput and comprehensive description of bacteria.</title>
        <authorList>
            <person name="Hitch T.C.A."/>
        </authorList>
    </citation>
    <scope>NUCLEOTIDE SEQUENCE [LARGE SCALE GENOMIC DNA]</scope>
    <source>
        <strain evidence="10 11">Sanger_31</strain>
    </source>
</reference>
<keyword evidence="3" id="KW-0862">Zinc</keyword>
<evidence type="ECO:0000259" key="9">
    <source>
        <dbReference type="PROSITE" id="PS51161"/>
    </source>
</evidence>
<dbReference type="PROSITE" id="PS51161">
    <property type="entry name" value="ATP_CONE"/>
    <property type="match status" value="1"/>
</dbReference>
<dbReference type="Pfam" id="PF03477">
    <property type="entry name" value="ATP-cone"/>
    <property type="match status" value="1"/>
</dbReference>
<comment type="caution">
    <text evidence="10">The sequence shown here is derived from an EMBL/GenBank/DDBJ whole genome shotgun (WGS) entry which is preliminary data.</text>
</comment>
<name>A0AAE3IHT8_9FIRM</name>
<evidence type="ECO:0000256" key="2">
    <source>
        <dbReference type="ARBA" id="ARBA00022741"/>
    </source>
</evidence>
<dbReference type="EMBL" id="JAOQJZ010000010">
    <property type="protein sequence ID" value="MCU6706250.1"/>
    <property type="molecule type" value="Genomic_DNA"/>
</dbReference>
<keyword evidence="4 8" id="KW-0067">ATP-binding</keyword>
<feature type="domain" description="ATP-cone" evidence="9">
    <location>
        <begin position="47"/>
        <end position="137"/>
    </location>
</feature>
<dbReference type="HAMAP" id="MF_00440">
    <property type="entry name" value="NrdR"/>
    <property type="match status" value="1"/>
</dbReference>
<keyword evidence="2 8" id="KW-0547">Nucleotide-binding</keyword>
<comment type="similarity">
    <text evidence="8">Belongs to the NrdR family.</text>
</comment>